<dbReference type="RefSeq" id="WP_173749571.1">
    <property type="nucleotide sequence ID" value="NZ_JAAITA010000013.1"/>
</dbReference>
<dbReference type="Proteomes" id="UP000822142">
    <property type="component" value="Unassembled WGS sequence"/>
</dbReference>
<protein>
    <recommendedName>
        <fullName evidence="3">DsrE/DsrF-like family protein</fullName>
    </recommendedName>
</protein>
<dbReference type="EMBL" id="JAAITA010000013">
    <property type="protein sequence ID" value="NSJ86559.1"/>
    <property type="molecule type" value="Genomic_DNA"/>
</dbReference>
<keyword evidence="2" id="KW-1185">Reference proteome</keyword>
<evidence type="ECO:0000313" key="2">
    <source>
        <dbReference type="Proteomes" id="UP000822142"/>
    </source>
</evidence>
<dbReference type="Pfam" id="PF02635">
    <property type="entry name" value="DsrE"/>
    <property type="match status" value="1"/>
</dbReference>
<dbReference type="PANTHER" id="PTHR37691:SF1">
    <property type="entry name" value="BLR3518 PROTEIN"/>
    <property type="match status" value="1"/>
</dbReference>
<proteinExistence type="predicted"/>
<name>A0ABX2IAT7_BLAHA</name>
<gene>
    <name evidence="1" type="ORF">G5A70_10350</name>
</gene>
<dbReference type="Gene3D" id="3.40.1260.10">
    <property type="entry name" value="DsrEFH-like"/>
    <property type="match status" value="1"/>
</dbReference>
<dbReference type="PANTHER" id="PTHR37691">
    <property type="entry name" value="BLR3518 PROTEIN"/>
    <property type="match status" value="1"/>
</dbReference>
<dbReference type="InterPro" id="IPR027396">
    <property type="entry name" value="DsrEFH-like"/>
</dbReference>
<dbReference type="InterPro" id="IPR003787">
    <property type="entry name" value="Sulphur_relay_DsrE/F-like"/>
</dbReference>
<organism evidence="1 2">
    <name type="scientific">Blautia hansenii</name>
    <name type="common">Ruminococcus hansenii</name>
    <dbReference type="NCBI Taxonomy" id="1322"/>
    <lineage>
        <taxon>Bacteria</taxon>
        <taxon>Bacillati</taxon>
        <taxon>Bacillota</taxon>
        <taxon>Clostridia</taxon>
        <taxon>Lachnospirales</taxon>
        <taxon>Lachnospiraceae</taxon>
        <taxon>Blautia</taxon>
    </lineage>
</organism>
<sequence length="181" mass="20136">MKAKVKDKIRIINKMNDWSMDYKEGDIFTVESTWYGGVNVKSPAGIPLSLDEVEYEVLEENSDAKLTQKQRAIFHADSESGVQKALDDAENLLKYGRRKGLCVELEILAEGTGIFVFRASSKENEKIRSLQSEGIKFVVCQKAMEQIPLTGAELISGVKLAELGIAELVEKESQGFAYIKA</sequence>
<dbReference type="SUPFAM" id="SSF75169">
    <property type="entry name" value="DsrEFH-like"/>
    <property type="match status" value="1"/>
</dbReference>
<reference evidence="1 2" key="1">
    <citation type="journal article" date="2020" name="Cell Host Microbe">
        <title>Functional and Genomic Variation between Human-Derived Isolates of Lachnospiraceae Reveals Inter- and Intra-Species Diversity.</title>
        <authorList>
            <person name="Sorbara M.T."/>
            <person name="Littmann E.R."/>
            <person name="Fontana E."/>
            <person name="Moody T.U."/>
            <person name="Kohout C.E."/>
            <person name="Gjonbalaj M."/>
            <person name="Eaton V."/>
            <person name="Seok R."/>
            <person name="Leiner I.M."/>
            <person name="Pamer E.G."/>
        </authorList>
    </citation>
    <scope>NUCLEOTIDE SEQUENCE [LARGE SCALE GENOMIC DNA]</scope>
    <source>
        <strain evidence="1 2">MSK.15.26</strain>
    </source>
</reference>
<evidence type="ECO:0000313" key="1">
    <source>
        <dbReference type="EMBL" id="NSJ86559.1"/>
    </source>
</evidence>
<accession>A0ABX2IAT7</accession>
<evidence type="ECO:0008006" key="3">
    <source>
        <dbReference type="Google" id="ProtNLM"/>
    </source>
</evidence>
<comment type="caution">
    <text evidence="1">The sequence shown here is derived from an EMBL/GenBank/DDBJ whole genome shotgun (WGS) entry which is preliminary data.</text>
</comment>